<dbReference type="SMART" id="SM00220">
    <property type="entry name" value="S_TKc"/>
    <property type="match status" value="1"/>
</dbReference>
<dbReference type="PANTHER" id="PTHR43289:SF6">
    <property type="entry name" value="SERINE_THREONINE-PROTEIN KINASE NEKL-3"/>
    <property type="match status" value="1"/>
</dbReference>
<feature type="region of interest" description="Disordered" evidence="8">
    <location>
        <begin position="396"/>
        <end position="430"/>
    </location>
</feature>
<dbReference type="InterPro" id="IPR008271">
    <property type="entry name" value="Ser/Thr_kinase_AS"/>
</dbReference>
<evidence type="ECO:0000259" key="9">
    <source>
        <dbReference type="PROSITE" id="PS50011"/>
    </source>
</evidence>
<feature type="domain" description="Protein kinase" evidence="9">
    <location>
        <begin position="9"/>
        <end position="268"/>
    </location>
</feature>
<evidence type="ECO:0000313" key="11">
    <source>
        <dbReference type="Proteomes" id="UP001551695"/>
    </source>
</evidence>
<dbReference type="PROSITE" id="PS00108">
    <property type="entry name" value="PROTEIN_KINASE_ST"/>
    <property type="match status" value="1"/>
</dbReference>
<dbReference type="Pfam" id="PF00069">
    <property type="entry name" value="Pkinase"/>
    <property type="match status" value="1"/>
</dbReference>
<evidence type="ECO:0000256" key="6">
    <source>
        <dbReference type="ARBA" id="ARBA00022840"/>
    </source>
</evidence>
<protein>
    <recommendedName>
        <fullName evidence="1">non-specific serine/threonine protein kinase</fullName>
        <ecNumber evidence="1">2.7.11.1</ecNumber>
    </recommendedName>
</protein>
<dbReference type="Proteomes" id="UP001551695">
    <property type="component" value="Unassembled WGS sequence"/>
</dbReference>
<dbReference type="PROSITE" id="PS50011">
    <property type="entry name" value="PROTEIN_KINASE_DOM"/>
    <property type="match status" value="1"/>
</dbReference>
<keyword evidence="3" id="KW-0808">Transferase</keyword>
<organism evidence="10 11">
    <name type="scientific">Nocardia aurea</name>
    <dbReference type="NCBI Taxonomy" id="2144174"/>
    <lineage>
        <taxon>Bacteria</taxon>
        <taxon>Bacillati</taxon>
        <taxon>Actinomycetota</taxon>
        <taxon>Actinomycetes</taxon>
        <taxon>Mycobacteriales</taxon>
        <taxon>Nocardiaceae</taxon>
        <taxon>Nocardia</taxon>
    </lineage>
</organism>
<dbReference type="InterPro" id="IPR017441">
    <property type="entry name" value="Protein_kinase_ATP_BS"/>
</dbReference>
<keyword evidence="4 7" id="KW-0547">Nucleotide-binding</keyword>
<dbReference type="SUPFAM" id="SSF56112">
    <property type="entry name" value="Protein kinase-like (PK-like)"/>
    <property type="match status" value="1"/>
</dbReference>
<comment type="caution">
    <text evidence="10">The sequence shown here is derived from an EMBL/GenBank/DDBJ whole genome shotgun (WGS) entry which is preliminary data.</text>
</comment>
<feature type="binding site" evidence="7">
    <location>
        <position position="38"/>
    </location>
    <ligand>
        <name>ATP</name>
        <dbReference type="ChEBI" id="CHEBI:30616"/>
    </ligand>
</feature>
<feature type="compositionally biased region" description="Gly residues" evidence="8">
    <location>
        <begin position="580"/>
        <end position="599"/>
    </location>
</feature>
<keyword evidence="6 7" id="KW-0067">ATP-binding</keyword>
<dbReference type="Gene3D" id="1.10.510.10">
    <property type="entry name" value="Transferase(Phosphotransferase) domain 1"/>
    <property type="match status" value="1"/>
</dbReference>
<reference evidence="10 11" key="1">
    <citation type="submission" date="2024-06" db="EMBL/GenBank/DDBJ databases">
        <title>The Natural Products Discovery Center: Release of the First 8490 Sequenced Strains for Exploring Actinobacteria Biosynthetic Diversity.</title>
        <authorList>
            <person name="Kalkreuter E."/>
            <person name="Kautsar S.A."/>
            <person name="Yang D."/>
            <person name="Bader C.D."/>
            <person name="Teijaro C.N."/>
            <person name="Fluegel L."/>
            <person name="Davis C.M."/>
            <person name="Simpson J.R."/>
            <person name="Lauterbach L."/>
            <person name="Steele A.D."/>
            <person name="Gui C."/>
            <person name="Meng S."/>
            <person name="Li G."/>
            <person name="Viehrig K."/>
            <person name="Ye F."/>
            <person name="Su P."/>
            <person name="Kiefer A.F."/>
            <person name="Nichols A."/>
            <person name="Cepeda A.J."/>
            <person name="Yan W."/>
            <person name="Fan B."/>
            <person name="Jiang Y."/>
            <person name="Adhikari A."/>
            <person name="Zheng C.-J."/>
            <person name="Schuster L."/>
            <person name="Cowan T.M."/>
            <person name="Smanski M.J."/>
            <person name="Chevrette M.G."/>
            <person name="De Carvalho L.P.S."/>
            <person name="Shen B."/>
        </authorList>
    </citation>
    <scope>NUCLEOTIDE SEQUENCE [LARGE SCALE GENOMIC DNA]</scope>
    <source>
        <strain evidence="10 11">NPDC050403</strain>
    </source>
</reference>
<feature type="region of interest" description="Disordered" evidence="8">
    <location>
        <begin position="492"/>
        <end position="518"/>
    </location>
</feature>
<keyword evidence="5 10" id="KW-0418">Kinase</keyword>
<dbReference type="PROSITE" id="PS00107">
    <property type="entry name" value="PROTEIN_KINASE_ATP"/>
    <property type="match status" value="1"/>
</dbReference>
<keyword evidence="11" id="KW-1185">Reference proteome</keyword>
<evidence type="ECO:0000256" key="5">
    <source>
        <dbReference type="ARBA" id="ARBA00022777"/>
    </source>
</evidence>
<dbReference type="InterPro" id="IPR011009">
    <property type="entry name" value="Kinase-like_dom_sf"/>
</dbReference>
<accession>A0ABV3G0I7</accession>
<proteinExistence type="predicted"/>
<evidence type="ECO:0000313" key="10">
    <source>
        <dbReference type="EMBL" id="MEV0711148.1"/>
    </source>
</evidence>
<keyword evidence="2" id="KW-0723">Serine/threonine-protein kinase</keyword>
<dbReference type="RefSeq" id="WP_357787337.1">
    <property type="nucleotide sequence ID" value="NZ_JBFAKC010000013.1"/>
</dbReference>
<dbReference type="InterPro" id="IPR000719">
    <property type="entry name" value="Prot_kinase_dom"/>
</dbReference>
<dbReference type="Gene3D" id="3.30.200.20">
    <property type="entry name" value="Phosphorylase Kinase, domain 1"/>
    <property type="match status" value="1"/>
</dbReference>
<evidence type="ECO:0000256" key="7">
    <source>
        <dbReference type="PROSITE-ProRule" id="PRU10141"/>
    </source>
</evidence>
<dbReference type="EMBL" id="JBFAKC010000013">
    <property type="protein sequence ID" value="MEV0711148.1"/>
    <property type="molecule type" value="Genomic_DNA"/>
</dbReference>
<dbReference type="CDD" id="cd14014">
    <property type="entry name" value="STKc_PknB_like"/>
    <property type="match status" value="1"/>
</dbReference>
<evidence type="ECO:0000256" key="4">
    <source>
        <dbReference type="ARBA" id="ARBA00022741"/>
    </source>
</evidence>
<sequence>MDDMWFGHYRLERLLGSGGTGRVWSARDTRTDRDVALKVLTAEVGADPAYRQRFTREARLAAQLRGPHTVPIHGFGELDGRLYLDMALIEGVDGAELLRREGRLAPDAAVRIVTQAAVALDAAHRIGLVHRDVKPSNLMVTSTGFVYLIDFGTAVSAGQRPITATGQMVGTLGYVAPERFGGTADARSDQYSLACVLYELLTRRRPFGDGDAPQQVCAHLMSTPPMASDLVAAVPPELDAVIARAMAKEPGDRWSTAGEFAAAAHAAVTGRDLPTVEIGPVSVPGPAIATIGMPAADTARTPGPVIATVGRQAFPVPGPATIGASTVSTARLSGSAIATIGVPTAGTACAPGHAPATIGAPTAGTACAPGHAPATIGAPTAGTACAPGHAPATIGAPAAGTTRMPGPAIATVGSQKDGTSPLPGPPGATIDMPAAGAARLPEPATSIGDIGVEAARTHSSGPSNRRARSAAAVLAALFAVIGGALWLGTPGAGEPHSATPTTRPDVTVGPPTAAPIAAPPIALTPAAGRPCDPAVQGTGFDRDGVALRCTDFGGTATWASSAPQTVQAGPAPDDDVDGPPGQGNGSGQGNSGHGNPGHGNGKDKPGKPKK</sequence>
<dbReference type="PANTHER" id="PTHR43289">
    <property type="entry name" value="MITOGEN-ACTIVATED PROTEIN KINASE KINASE KINASE 20-RELATED"/>
    <property type="match status" value="1"/>
</dbReference>
<dbReference type="GO" id="GO:0016301">
    <property type="term" value="F:kinase activity"/>
    <property type="evidence" value="ECO:0007669"/>
    <property type="project" value="UniProtKB-KW"/>
</dbReference>
<evidence type="ECO:0000256" key="3">
    <source>
        <dbReference type="ARBA" id="ARBA00022679"/>
    </source>
</evidence>
<feature type="region of interest" description="Disordered" evidence="8">
    <location>
        <begin position="556"/>
        <end position="610"/>
    </location>
</feature>
<evidence type="ECO:0000256" key="8">
    <source>
        <dbReference type="SAM" id="MobiDB-lite"/>
    </source>
</evidence>
<evidence type="ECO:0000256" key="2">
    <source>
        <dbReference type="ARBA" id="ARBA00022527"/>
    </source>
</evidence>
<gene>
    <name evidence="10" type="ORF">AB0I48_26645</name>
</gene>
<evidence type="ECO:0000256" key="1">
    <source>
        <dbReference type="ARBA" id="ARBA00012513"/>
    </source>
</evidence>
<feature type="compositionally biased region" description="Basic and acidic residues" evidence="8">
    <location>
        <begin position="600"/>
        <end position="610"/>
    </location>
</feature>
<name>A0ABV3G0I7_9NOCA</name>
<dbReference type="EC" id="2.7.11.1" evidence="1"/>